<dbReference type="PROSITE" id="PS00135">
    <property type="entry name" value="TRYPSIN_SER"/>
    <property type="match status" value="1"/>
</dbReference>
<keyword evidence="7" id="KW-1185">Reference proteome</keyword>
<evidence type="ECO:0000256" key="1">
    <source>
        <dbReference type="ARBA" id="ARBA00023157"/>
    </source>
</evidence>
<protein>
    <submittedName>
        <fullName evidence="6">Chymotrypsin-like protease CTRL-1</fullName>
    </submittedName>
</protein>
<dbReference type="InterPro" id="IPR051487">
    <property type="entry name" value="Ser/Thr_Proteases_Immune/Dev"/>
</dbReference>
<dbReference type="Pfam" id="PF00089">
    <property type="entry name" value="Trypsin"/>
    <property type="match status" value="1"/>
</dbReference>
<evidence type="ECO:0000259" key="4">
    <source>
        <dbReference type="PROSITE" id="PS01180"/>
    </source>
</evidence>
<comment type="similarity">
    <text evidence="2">Belongs to the peptidase S1 family. CLIP subfamily.</text>
</comment>
<evidence type="ECO:0000256" key="3">
    <source>
        <dbReference type="PROSITE-ProRule" id="PRU00059"/>
    </source>
</evidence>
<evidence type="ECO:0000256" key="2">
    <source>
        <dbReference type="ARBA" id="ARBA00024195"/>
    </source>
</evidence>
<dbReference type="EMBL" id="SEYY01012796">
    <property type="protein sequence ID" value="KAB7500752.1"/>
    <property type="molecule type" value="Genomic_DNA"/>
</dbReference>
<feature type="domain" description="Peptidase S1" evidence="5">
    <location>
        <begin position="251"/>
        <end position="385"/>
    </location>
</feature>
<evidence type="ECO:0000313" key="6">
    <source>
        <dbReference type="EMBL" id="KAB7500752.1"/>
    </source>
</evidence>
<feature type="domain" description="CUB" evidence="4">
    <location>
        <begin position="36"/>
        <end position="113"/>
    </location>
</feature>
<keyword evidence="1" id="KW-1015">Disulfide bond</keyword>
<reference evidence="6 7" key="1">
    <citation type="journal article" date="2019" name="PLoS Biol.">
        <title>Sex chromosomes control vertical transmission of feminizing Wolbachia symbionts in an isopod.</title>
        <authorList>
            <person name="Becking T."/>
            <person name="Chebbi M.A."/>
            <person name="Giraud I."/>
            <person name="Moumen B."/>
            <person name="Laverre T."/>
            <person name="Caubet Y."/>
            <person name="Peccoud J."/>
            <person name="Gilbert C."/>
            <person name="Cordaux R."/>
        </authorList>
    </citation>
    <scope>NUCLEOTIDE SEQUENCE [LARGE SCALE GENOMIC DNA]</scope>
    <source>
        <strain evidence="6">ANa2</strain>
        <tissue evidence="6">Whole body excluding digestive tract and cuticle</tissue>
    </source>
</reference>
<dbReference type="InterPro" id="IPR043504">
    <property type="entry name" value="Peptidase_S1_PA_chymotrypsin"/>
</dbReference>
<dbReference type="InterPro" id="IPR009003">
    <property type="entry name" value="Peptidase_S1_PA"/>
</dbReference>
<dbReference type="Proteomes" id="UP000326759">
    <property type="component" value="Unassembled WGS sequence"/>
</dbReference>
<dbReference type="SUPFAM" id="SSF50494">
    <property type="entry name" value="Trypsin-like serine proteases"/>
    <property type="match status" value="1"/>
</dbReference>
<keyword evidence="6" id="KW-0378">Hydrolase</keyword>
<dbReference type="InterPro" id="IPR000859">
    <property type="entry name" value="CUB_dom"/>
</dbReference>
<dbReference type="InterPro" id="IPR033116">
    <property type="entry name" value="TRYPSIN_SER"/>
</dbReference>
<keyword evidence="6" id="KW-0645">Protease</keyword>
<name>A0A5N5T339_9CRUS</name>
<dbReference type="PROSITE" id="PS50240">
    <property type="entry name" value="TRYPSIN_DOM"/>
    <property type="match status" value="1"/>
</dbReference>
<gene>
    <name evidence="6" type="primary">CTRL_0</name>
    <name evidence="6" type="ORF">Anas_10568</name>
</gene>
<comment type="caution">
    <text evidence="3">Lacks conserved residue(s) required for the propagation of feature annotation.</text>
</comment>
<dbReference type="AlphaFoldDB" id="A0A5N5T339"/>
<dbReference type="PANTHER" id="PTHR24256">
    <property type="entry name" value="TRYPTASE-RELATED"/>
    <property type="match status" value="1"/>
</dbReference>
<dbReference type="GO" id="GO:0006508">
    <property type="term" value="P:proteolysis"/>
    <property type="evidence" value="ECO:0007669"/>
    <property type="project" value="UniProtKB-KW"/>
</dbReference>
<organism evidence="6 7">
    <name type="scientific">Armadillidium nasatum</name>
    <dbReference type="NCBI Taxonomy" id="96803"/>
    <lineage>
        <taxon>Eukaryota</taxon>
        <taxon>Metazoa</taxon>
        <taxon>Ecdysozoa</taxon>
        <taxon>Arthropoda</taxon>
        <taxon>Crustacea</taxon>
        <taxon>Multicrustacea</taxon>
        <taxon>Malacostraca</taxon>
        <taxon>Eumalacostraca</taxon>
        <taxon>Peracarida</taxon>
        <taxon>Isopoda</taxon>
        <taxon>Oniscidea</taxon>
        <taxon>Crinocheta</taxon>
        <taxon>Armadillidiidae</taxon>
        <taxon>Armadillidium</taxon>
    </lineage>
</organism>
<dbReference type="SMART" id="SM00020">
    <property type="entry name" value="Tryp_SPc"/>
    <property type="match status" value="1"/>
</dbReference>
<evidence type="ECO:0000313" key="7">
    <source>
        <dbReference type="Proteomes" id="UP000326759"/>
    </source>
</evidence>
<sequence>MTGACLRDVVCNAESGRFMGYCGYDDGVCCDVTKSCGSSSSAHAVRFQNPAFPNNETEPRICTFDLHIGKGICALRMELETFQLRKYSKDYCPFDSFTVLGTKKGKSSPICGNMTGWITPTNAGLINRDAKKYDPPPTPKPNITLFKLTTPTRSESSTTTTEATTEEATTILTTLMEETITTTEVAEESSEENNKTTKPFVIARSLDGYYGNEEGDYEDKTPNSLFKEIFDQKAGDYCPLFKNSDDSGPNLRVPHPESIDRETNSYSMQNATVTGWGRNSLRSKRTSSVLKKYTAPVDDIDTCVKSWTPYPAISAIKGMHLCLNVTYGTPCHGDSGGPLVSCNNGTRCTLIGVVSFGFPLCRNVGLPAVFTRVTTYKRWIDLNTTPHFYYNI</sequence>
<evidence type="ECO:0000259" key="5">
    <source>
        <dbReference type="PROSITE" id="PS50240"/>
    </source>
</evidence>
<dbReference type="InterPro" id="IPR001254">
    <property type="entry name" value="Trypsin_dom"/>
</dbReference>
<accession>A0A5N5T339</accession>
<dbReference type="PROSITE" id="PS01180">
    <property type="entry name" value="CUB"/>
    <property type="match status" value="1"/>
</dbReference>
<comment type="caution">
    <text evidence="6">The sequence shown here is derived from an EMBL/GenBank/DDBJ whole genome shotgun (WGS) entry which is preliminary data.</text>
</comment>
<dbReference type="OrthoDB" id="6370188at2759"/>
<dbReference type="Gene3D" id="2.40.10.10">
    <property type="entry name" value="Trypsin-like serine proteases"/>
    <property type="match status" value="1"/>
</dbReference>
<dbReference type="GO" id="GO:0004252">
    <property type="term" value="F:serine-type endopeptidase activity"/>
    <property type="evidence" value="ECO:0007669"/>
    <property type="project" value="InterPro"/>
</dbReference>
<proteinExistence type="inferred from homology"/>